<reference evidence="2" key="1">
    <citation type="submission" date="2023-05" db="EMBL/GenBank/DDBJ databases">
        <title>Nepenthes gracilis genome sequencing.</title>
        <authorList>
            <person name="Fukushima K."/>
        </authorList>
    </citation>
    <scope>NUCLEOTIDE SEQUENCE</scope>
    <source>
        <strain evidence="2">SING2019-196</strain>
    </source>
</reference>
<dbReference type="AlphaFoldDB" id="A0AAD3T8T8"/>
<gene>
    <name evidence="2" type="ORF">Nepgr_026858</name>
</gene>
<evidence type="ECO:0000313" key="2">
    <source>
        <dbReference type="EMBL" id="GMH25015.1"/>
    </source>
</evidence>
<keyword evidence="1" id="KW-0812">Transmembrane</keyword>
<feature type="transmembrane region" description="Helical" evidence="1">
    <location>
        <begin position="37"/>
        <end position="54"/>
    </location>
</feature>
<organism evidence="2 3">
    <name type="scientific">Nepenthes gracilis</name>
    <name type="common">Slender pitcher plant</name>
    <dbReference type="NCBI Taxonomy" id="150966"/>
    <lineage>
        <taxon>Eukaryota</taxon>
        <taxon>Viridiplantae</taxon>
        <taxon>Streptophyta</taxon>
        <taxon>Embryophyta</taxon>
        <taxon>Tracheophyta</taxon>
        <taxon>Spermatophyta</taxon>
        <taxon>Magnoliopsida</taxon>
        <taxon>eudicotyledons</taxon>
        <taxon>Gunneridae</taxon>
        <taxon>Pentapetalae</taxon>
        <taxon>Caryophyllales</taxon>
        <taxon>Nepenthaceae</taxon>
        <taxon>Nepenthes</taxon>
    </lineage>
</organism>
<name>A0AAD3T8T8_NEPGR</name>
<evidence type="ECO:0000256" key="1">
    <source>
        <dbReference type="SAM" id="Phobius"/>
    </source>
</evidence>
<proteinExistence type="predicted"/>
<dbReference type="Proteomes" id="UP001279734">
    <property type="component" value="Unassembled WGS sequence"/>
</dbReference>
<evidence type="ECO:0000313" key="3">
    <source>
        <dbReference type="Proteomes" id="UP001279734"/>
    </source>
</evidence>
<dbReference type="EMBL" id="BSYO01000028">
    <property type="protein sequence ID" value="GMH25015.1"/>
    <property type="molecule type" value="Genomic_DNA"/>
</dbReference>
<keyword evidence="3" id="KW-1185">Reference proteome</keyword>
<comment type="caution">
    <text evidence="2">The sequence shown here is derived from an EMBL/GenBank/DDBJ whole genome shotgun (WGS) entry which is preliminary data.</text>
</comment>
<accession>A0AAD3T8T8</accession>
<keyword evidence="1" id="KW-0472">Membrane</keyword>
<keyword evidence="1" id="KW-1133">Transmembrane helix</keyword>
<protein>
    <submittedName>
        <fullName evidence="2">Uncharacterized protein</fullName>
    </submittedName>
</protein>
<sequence length="74" mass="8299">MVMVVSVATYTTTMDTEATDMVNTKAMDMMDTTTGKAVIGMAAMDTMATNIVALQRMKRRRTRTYDCEFARVNM</sequence>